<dbReference type="InterPro" id="IPR033875">
    <property type="entry name" value="FlhG"/>
</dbReference>
<dbReference type="Proteomes" id="UP000616499">
    <property type="component" value="Unassembled WGS sequence"/>
</dbReference>
<dbReference type="InterPro" id="IPR025501">
    <property type="entry name" value="MinD_FleN"/>
</dbReference>
<keyword evidence="2" id="KW-0067">ATP-binding</keyword>
<dbReference type="PANTHER" id="PTHR43384:SF4">
    <property type="entry name" value="CELLULOSE BIOSYNTHESIS PROTEIN BCSQ-RELATED"/>
    <property type="match status" value="1"/>
</dbReference>
<dbReference type="Pfam" id="PF10609">
    <property type="entry name" value="ParA"/>
    <property type="match status" value="1"/>
</dbReference>
<keyword evidence="4" id="KW-1185">Reference proteome</keyword>
<dbReference type="SUPFAM" id="SSF52540">
    <property type="entry name" value="P-loop containing nucleoside triphosphate hydrolases"/>
    <property type="match status" value="1"/>
</dbReference>
<keyword evidence="1" id="KW-0547">Nucleotide-binding</keyword>
<dbReference type="PIRSF" id="PIRSF003092">
    <property type="entry name" value="MinD"/>
    <property type="match status" value="1"/>
</dbReference>
<sequence>MGMHPVQVIAVTGGKGGVGKTNVSVNLSLALAELGRRVMLLDADLGLANVDVLLGLTPKQTLADVIEGRCDLRDVILQGPGGVRIVPAASGAQAMVQLSSLQHAGLIQAFSDISNDIDVLVVDTAAGIGDSVVSFVRAAQEVLLVVCDEPTSITDAYALIKMFNRDHGITRFRVLANMALTPQEGRNLFAKLTKVTDRFLDVALQYVGAVPFDECVRKAVQKQRSVFEAFPRSKAALAFRAIAQKVDAWPLPANPRGHLEFFVERLVQPTVGPNV</sequence>
<evidence type="ECO:0000256" key="2">
    <source>
        <dbReference type="ARBA" id="ARBA00022840"/>
    </source>
</evidence>
<gene>
    <name evidence="3" type="primary">fleN</name>
    <name evidence="3" type="ORF">GCM10009425_12830</name>
</gene>
<dbReference type="RefSeq" id="WP_188865273.1">
    <property type="nucleotide sequence ID" value="NZ_BMNW01000002.1"/>
</dbReference>
<name>A0ABQ2GM61_9PSED</name>
<organism evidence="3 4">
    <name type="scientific">Pseudomonas asuensis</name>
    <dbReference type="NCBI Taxonomy" id="1825787"/>
    <lineage>
        <taxon>Bacteria</taxon>
        <taxon>Pseudomonadati</taxon>
        <taxon>Pseudomonadota</taxon>
        <taxon>Gammaproteobacteria</taxon>
        <taxon>Pseudomonadales</taxon>
        <taxon>Pseudomonadaceae</taxon>
        <taxon>Pseudomonas</taxon>
    </lineage>
</organism>
<dbReference type="PANTHER" id="PTHR43384">
    <property type="entry name" value="SEPTUM SITE-DETERMINING PROTEIN MIND HOMOLOG, CHLOROPLASTIC-RELATED"/>
    <property type="match status" value="1"/>
</dbReference>
<evidence type="ECO:0000313" key="3">
    <source>
        <dbReference type="EMBL" id="GGM02956.1"/>
    </source>
</evidence>
<evidence type="ECO:0000256" key="1">
    <source>
        <dbReference type="ARBA" id="ARBA00022741"/>
    </source>
</evidence>
<dbReference type="InterPro" id="IPR027417">
    <property type="entry name" value="P-loop_NTPase"/>
</dbReference>
<dbReference type="CDD" id="cd02038">
    <property type="entry name" value="FlhG-like"/>
    <property type="match status" value="1"/>
</dbReference>
<protein>
    <submittedName>
        <fullName evidence="3">Site-determining protein</fullName>
    </submittedName>
</protein>
<evidence type="ECO:0000313" key="4">
    <source>
        <dbReference type="Proteomes" id="UP000616499"/>
    </source>
</evidence>
<dbReference type="Gene3D" id="3.40.50.300">
    <property type="entry name" value="P-loop containing nucleotide triphosphate hydrolases"/>
    <property type="match status" value="1"/>
</dbReference>
<dbReference type="InterPro" id="IPR033756">
    <property type="entry name" value="YlxH/NBP35"/>
</dbReference>
<comment type="caution">
    <text evidence="3">The sequence shown here is derived from an EMBL/GenBank/DDBJ whole genome shotgun (WGS) entry which is preliminary data.</text>
</comment>
<dbReference type="EMBL" id="BMNW01000002">
    <property type="protein sequence ID" value="GGM02956.1"/>
    <property type="molecule type" value="Genomic_DNA"/>
</dbReference>
<dbReference type="InterPro" id="IPR050625">
    <property type="entry name" value="ParA/MinD_ATPase"/>
</dbReference>
<reference evidence="4" key="1">
    <citation type="journal article" date="2019" name="Int. J. Syst. Evol. Microbiol.">
        <title>The Global Catalogue of Microorganisms (GCM) 10K type strain sequencing project: providing services to taxonomists for standard genome sequencing and annotation.</title>
        <authorList>
            <consortium name="The Broad Institute Genomics Platform"/>
            <consortium name="The Broad Institute Genome Sequencing Center for Infectious Disease"/>
            <person name="Wu L."/>
            <person name="Ma J."/>
        </authorList>
    </citation>
    <scope>NUCLEOTIDE SEQUENCE [LARGE SCALE GENOMIC DNA]</scope>
    <source>
        <strain evidence="4">JCM 13501</strain>
    </source>
</reference>
<accession>A0ABQ2GM61</accession>
<proteinExistence type="predicted"/>